<dbReference type="EMBL" id="JAJODE010000035">
    <property type="protein sequence ID" value="MCD4839595.1"/>
    <property type="molecule type" value="Genomic_DNA"/>
</dbReference>
<evidence type="ECO:0000313" key="1">
    <source>
        <dbReference type="EMBL" id="MCD4839595.1"/>
    </source>
</evidence>
<organism evidence="1 2">
    <name type="scientific">Neobacillus sedimentimangrovi</name>
    <dbReference type="NCBI Taxonomy" id="2699460"/>
    <lineage>
        <taxon>Bacteria</taxon>
        <taxon>Bacillati</taxon>
        <taxon>Bacillota</taxon>
        <taxon>Bacilli</taxon>
        <taxon>Bacillales</taxon>
        <taxon>Bacillaceae</taxon>
        <taxon>Neobacillus</taxon>
    </lineage>
</organism>
<protein>
    <submittedName>
        <fullName evidence="1">YolD-like family protein</fullName>
    </submittedName>
</protein>
<sequence length="111" mass="13726">MIRDRGRIKWTSMMLPEHVKLLRDWVKEDQYEQPKEVDEQQFERMNETLLEAIEFDEYVTIIHFHNHHYEMVVGKIHYWDEIAHRLHVIDRFQEVHRIPINMIADIQLTEC</sequence>
<dbReference type="RefSeq" id="WP_038536004.1">
    <property type="nucleotide sequence ID" value="NZ_JAAFZF010000030.1"/>
</dbReference>
<dbReference type="PANTHER" id="PTHR40051">
    <property type="entry name" value="IG HYPOTHETICAL 15966"/>
    <property type="match status" value="1"/>
</dbReference>
<keyword evidence="2" id="KW-1185">Reference proteome</keyword>
<reference evidence="1 2" key="1">
    <citation type="journal article" date="2023" name="Antonie Van Leeuwenhoek">
        <title>Unveiling the genomic potential of a novel thermostable glycoside hydrolases producing Neobacillus sedimentimangrovi UE25.</title>
        <authorList>
            <person name="Ejaz U."/>
            <person name="Saleem F."/>
            <person name="Rashid R."/>
            <person name="Hasan K.A."/>
            <person name="Syed M.N."/>
            <person name="Sohail M."/>
        </authorList>
    </citation>
    <scope>NUCLEOTIDE SEQUENCE [LARGE SCALE GENOMIC DNA]</scope>
    <source>
        <strain evidence="1 2">UE25</strain>
    </source>
</reference>
<name>A0ABS8QK35_9BACI</name>
<proteinExistence type="predicted"/>
<gene>
    <name evidence="1" type="ORF">LRS37_12010</name>
</gene>
<comment type="caution">
    <text evidence="1">The sequence shown here is derived from an EMBL/GenBank/DDBJ whole genome shotgun (WGS) entry which is preliminary data.</text>
</comment>
<accession>A0ABS8QK35</accession>
<dbReference type="Pfam" id="PF08863">
    <property type="entry name" value="YolD"/>
    <property type="match status" value="1"/>
</dbReference>
<dbReference type="InterPro" id="IPR014962">
    <property type="entry name" value="YolD"/>
</dbReference>
<dbReference type="Proteomes" id="UP001162836">
    <property type="component" value="Unassembled WGS sequence"/>
</dbReference>
<evidence type="ECO:0000313" key="2">
    <source>
        <dbReference type="Proteomes" id="UP001162836"/>
    </source>
</evidence>
<dbReference type="PANTHER" id="PTHR40051:SF1">
    <property type="entry name" value="YOLD-LIKE FAMILY PROTEIN"/>
    <property type="match status" value="1"/>
</dbReference>